<evidence type="ECO:0000313" key="6">
    <source>
        <dbReference type="EMBL" id="KRR24620.1"/>
    </source>
</evidence>
<dbReference type="OrthoDB" id="7835814at2"/>
<evidence type="ECO:0000256" key="2">
    <source>
        <dbReference type="ARBA" id="ARBA00022741"/>
    </source>
</evidence>
<gene>
    <name evidence="6" type="ORF">CQ13_24720</name>
</gene>
<dbReference type="Gene3D" id="3.40.50.300">
    <property type="entry name" value="P-loop containing nucleotide triphosphate hydrolases"/>
    <property type="match status" value="1"/>
</dbReference>
<evidence type="ECO:0000256" key="3">
    <source>
        <dbReference type="ARBA" id="ARBA00022840"/>
    </source>
</evidence>
<dbReference type="SMART" id="SM00382">
    <property type="entry name" value="AAA"/>
    <property type="match status" value="1"/>
</dbReference>
<comment type="function">
    <text evidence="4">Involved in beta-(1--&gt;2)glucan export. Transmembrane domains (TMD) form a pore in the inner membrane and the ATP-binding domain (NBD) is responsible for energy generation.</text>
</comment>
<proteinExistence type="predicted"/>
<dbReference type="GO" id="GO:0005886">
    <property type="term" value="C:plasma membrane"/>
    <property type="evidence" value="ECO:0007669"/>
    <property type="project" value="TreeGrafter"/>
</dbReference>
<evidence type="ECO:0000313" key="7">
    <source>
        <dbReference type="Proteomes" id="UP000052023"/>
    </source>
</evidence>
<keyword evidence="7" id="KW-1185">Reference proteome</keyword>
<dbReference type="InterPro" id="IPR003439">
    <property type="entry name" value="ABC_transporter-like_ATP-bd"/>
</dbReference>
<name>A0A0R3MY72_9BRAD</name>
<accession>A0A0R3MY72</accession>
<dbReference type="EMBL" id="LLYA01000153">
    <property type="protein sequence ID" value="KRR24620.1"/>
    <property type="molecule type" value="Genomic_DNA"/>
</dbReference>
<keyword evidence="2" id="KW-0547">Nucleotide-binding</keyword>
<dbReference type="InterPro" id="IPR051120">
    <property type="entry name" value="ABC_AA/LPS_Transport"/>
</dbReference>
<dbReference type="Pfam" id="PF00005">
    <property type="entry name" value="ABC_tran"/>
    <property type="match status" value="1"/>
</dbReference>
<keyword evidence="1" id="KW-0813">Transport</keyword>
<dbReference type="Proteomes" id="UP000052023">
    <property type="component" value="Unassembled WGS sequence"/>
</dbReference>
<dbReference type="InterPro" id="IPR027417">
    <property type="entry name" value="P-loop_NTPase"/>
</dbReference>
<dbReference type="GO" id="GO:0005524">
    <property type="term" value="F:ATP binding"/>
    <property type="evidence" value="ECO:0007669"/>
    <property type="project" value="UniProtKB-KW"/>
</dbReference>
<organism evidence="6 7">
    <name type="scientific">Bradyrhizobium retamae</name>
    <dbReference type="NCBI Taxonomy" id="1300035"/>
    <lineage>
        <taxon>Bacteria</taxon>
        <taxon>Pseudomonadati</taxon>
        <taxon>Pseudomonadota</taxon>
        <taxon>Alphaproteobacteria</taxon>
        <taxon>Hyphomicrobiales</taxon>
        <taxon>Nitrobacteraceae</taxon>
        <taxon>Bradyrhizobium</taxon>
    </lineage>
</organism>
<dbReference type="GO" id="GO:0016887">
    <property type="term" value="F:ATP hydrolysis activity"/>
    <property type="evidence" value="ECO:0007669"/>
    <property type="project" value="InterPro"/>
</dbReference>
<dbReference type="PANTHER" id="PTHR45772">
    <property type="entry name" value="CONSERVED COMPONENT OF ABC TRANSPORTER FOR NATURAL AMINO ACIDS-RELATED"/>
    <property type="match status" value="1"/>
</dbReference>
<protein>
    <recommendedName>
        <fullName evidence="5">AAA+ ATPase domain-containing protein</fullName>
    </recommendedName>
</protein>
<evidence type="ECO:0000256" key="4">
    <source>
        <dbReference type="ARBA" id="ARBA00024722"/>
    </source>
</evidence>
<dbReference type="RefSeq" id="WP_057844113.1">
    <property type="nucleotide sequence ID" value="NZ_LLYA01000153.1"/>
</dbReference>
<dbReference type="AlphaFoldDB" id="A0A0R3MY72"/>
<sequence>MASPLLVLDQVRKVYTRGRVVRRPTFTLEANLVIDRPAVIGVVGPNGAGKTTLFEMMTGSNAPSSGRVYVVGTDIHKVKYRERDRLAIHYHQSYQVRRFRKLVPSILLEKSPTPAPMVHLFDEPQFNLQDGYIGFMLDFFRKLRAEGRLVVVCLHPTAAWHLEILAEIAEQYLLVADGGVTRQPDFATLTREPRFRSYLGPEMTRAAEALCAGRAAAHR</sequence>
<dbReference type="SUPFAM" id="SSF52540">
    <property type="entry name" value="P-loop containing nucleoside triphosphate hydrolases"/>
    <property type="match status" value="1"/>
</dbReference>
<evidence type="ECO:0000259" key="5">
    <source>
        <dbReference type="SMART" id="SM00382"/>
    </source>
</evidence>
<comment type="caution">
    <text evidence="6">The sequence shown here is derived from an EMBL/GenBank/DDBJ whole genome shotgun (WGS) entry which is preliminary data.</text>
</comment>
<evidence type="ECO:0000256" key="1">
    <source>
        <dbReference type="ARBA" id="ARBA00022448"/>
    </source>
</evidence>
<keyword evidence="3" id="KW-0067">ATP-binding</keyword>
<dbReference type="InterPro" id="IPR003593">
    <property type="entry name" value="AAA+_ATPase"/>
</dbReference>
<reference evidence="6 7" key="1">
    <citation type="submission" date="2014-03" db="EMBL/GenBank/DDBJ databases">
        <title>Bradyrhizobium valentinum sp. nov., isolated from effective nodules of Lupinus mariae-josephae, a lupine endemic of basic-lime soils in Eastern Spain.</title>
        <authorList>
            <person name="Duran D."/>
            <person name="Rey L."/>
            <person name="Navarro A."/>
            <person name="Busquets A."/>
            <person name="Imperial J."/>
            <person name="Ruiz-Argueso T."/>
        </authorList>
    </citation>
    <scope>NUCLEOTIDE SEQUENCE [LARGE SCALE GENOMIC DNA]</scope>
    <source>
        <strain evidence="6 7">Ro19</strain>
    </source>
</reference>
<feature type="domain" description="AAA+ ATPase" evidence="5">
    <location>
        <begin position="36"/>
        <end position="180"/>
    </location>
</feature>